<evidence type="ECO:0000313" key="2">
    <source>
        <dbReference type="Proteomes" id="UP000266067"/>
    </source>
</evidence>
<dbReference type="RefSeq" id="WP_119608584.1">
    <property type="nucleotide sequence ID" value="NZ_QXFH01000075.1"/>
</dbReference>
<accession>A0A3A1N4J4</accession>
<reference evidence="1 2" key="1">
    <citation type="submission" date="2018-08" db="EMBL/GenBank/DDBJ databases">
        <title>Proposal of Muricauda 72 sp.nov. and Muricauda NH166 sp.nov., isolated from seawater.</title>
        <authorList>
            <person name="Cheng H."/>
            <person name="Wu Y.-H."/>
            <person name="Guo L.-L."/>
            <person name="Xu X.-W."/>
        </authorList>
    </citation>
    <scope>NUCLEOTIDE SEQUENCE [LARGE SCALE GENOMIC DNA]</scope>
    <source>
        <strain evidence="1 2">KCTC 22173</strain>
    </source>
</reference>
<gene>
    <name evidence="1" type="ORF">D2V08_12945</name>
</gene>
<protein>
    <recommendedName>
        <fullName evidence="3">Lipoprotein</fullName>
    </recommendedName>
</protein>
<organism evidence="1 2">
    <name type="scientific">Flagellimonas lutimaris</name>
    <dbReference type="NCBI Taxonomy" id="475082"/>
    <lineage>
        <taxon>Bacteria</taxon>
        <taxon>Pseudomonadati</taxon>
        <taxon>Bacteroidota</taxon>
        <taxon>Flavobacteriia</taxon>
        <taxon>Flavobacteriales</taxon>
        <taxon>Flavobacteriaceae</taxon>
        <taxon>Flagellimonas</taxon>
    </lineage>
</organism>
<evidence type="ECO:0008006" key="3">
    <source>
        <dbReference type="Google" id="ProtNLM"/>
    </source>
</evidence>
<evidence type="ECO:0000313" key="1">
    <source>
        <dbReference type="EMBL" id="RIV31658.1"/>
    </source>
</evidence>
<dbReference type="EMBL" id="QXFH01000075">
    <property type="protein sequence ID" value="RIV31658.1"/>
    <property type="molecule type" value="Genomic_DNA"/>
</dbReference>
<dbReference type="PROSITE" id="PS51257">
    <property type="entry name" value="PROKAR_LIPOPROTEIN"/>
    <property type="match status" value="1"/>
</dbReference>
<comment type="caution">
    <text evidence="1">The sequence shown here is derived from an EMBL/GenBank/DDBJ whole genome shotgun (WGS) entry which is preliminary data.</text>
</comment>
<sequence>MKNLGVGLMVLTAFSCNPSDTKKRKMKQVKIIELVTRRTKKDGGLEEVKNGYSALKSICKGAAWFYR</sequence>
<dbReference type="Proteomes" id="UP000266067">
    <property type="component" value="Unassembled WGS sequence"/>
</dbReference>
<keyword evidence="2" id="KW-1185">Reference proteome</keyword>
<name>A0A3A1N4J4_9FLAO</name>
<proteinExistence type="predicted"/>
<dbReference type="AlphaFoldDB" id="A0A3A1N4J4"/>